<dbReference type="Pfam" id="PF01047">
    <property type="entry name" value="MarR"/>
    <property type="match status" value="1"/>
</dbReference>
<dbReference type="InterPro" id="IPR000835">
    <property type="entry name" value="HTH_MarR-typ"/>
</dbReference>
<dbReference type="EMBL" id="RKLX01000005">
    <property type="protein sequence ID" value="TGD19447.1"/>
    <property type="molecule type" value="Genomic_DNA"/>
</dbReference>
<keyword evidence="4" id="KW-1185">Reference proteome</keyword>
<dbReference type="SMART" id="SM00347">
    <property type="entry name" value="HTH_MARR"/>
    <property type="match status" value="1"/>
</dbReference>
<evidence type="ECO:0000313" key="3">
    <source>
        <dbReference type="EMBL" id="TGD19447.1"/>
    </source>
</evidence>
<proteinExistence type="predicted"/>
<sequence>MTEDDLTLANQLCFSTYHASRLLIKLYQQALQPFSLTYPQYLVLLVLWENDRLPLHELGDRLDFGSNTLTPLLKRMELNGWLTREALLSDRRQLIICLTPRALQQKPEIFAAVKAYVARQPFNQHDYQTALQLNQQLITQLQRLLP</sequence>
<reference evidence="3 4" key="1">
    <citation type="submission" date="2018-10" db="EMBL/GenBank/DDBJ databases">
        <title>Lactobacillus sp. R7 and Lactobacillus sp. R19 isolated from fermented mustard green product of Taiwan.</title>
        <authorList>
            <person name="Lin S.-T."/>
        </authorList>
    </citation>
    <scope>NUCLEOTIDE SEQUENCE [LARGE SCALE GENOMIC DNA]</scope>
    <source>
        <strain evidence="3 4">BCRC 81129</strain>
    </source>
</reference>
<dbReference type="PANTHER" id="PTHR33164">
    <property type="entry name" value="TRANSCRIPTIONAL REGULATOR, MARR FAMILY"/>
    <property type="match status" value="1"/>
</dbReference>
<dbReference type="InterPro" id="IPR039422">
    <property type="entry name" value="MarR/SlyA-like"/>
</dbReference>
<dbReference type="GO" id="GO:0006950">
    <property type="term" value="P:response to stress"/>
    <property type="evidence" value="ECO:0007669"/>
    <property type="project" value="TreeGrafter"/>
</dbReference>
<dbReference type="GO" id="GO:0003700">
    <property type="term" value="F:DNA-binding transcription factor activity"/>
    <property type="evidence" value="ECO:0007669"/>
    <property type="project" value="InterPro"/>
</dbReference>
<dbReference type="RefSeq" id="WP_135367581.1">
    <property type="nucleotide sequence ID" value="NZ_RKLX01000005.1"/>
</dbReference>
<dbReference type="GO" id="GO:0005737">
    <property type="term" value="C:cytoplasm"/>
    <property type="evidence" value="ECO:0007669"/>
    <property type="project" value="UniProtKB-SubCell"/>
</dbReference>
<dbReference type="Proteomes" id="UP000297348">
    <property type="component" value="Unassembled WGS sequence"/>
</dbReference>
<dbReference type="OrthoDB" id="9806864at2"/>
<organism evidence="3 4">
    <name type="scientific">Levilactobacillus suantsaiihabitans</name>
    <dbReference type="NCBI Taxonomy" id="2487722"/>
    <lineage>
        <taxon>Bacteria</taxon>
        <taxon>Bacillati</taxon>
        <taxon>Bacillota</taxon>
        <taxon>Bacilli</taxon>
        <taxon>Lactobacillales</taxon>
        <taxon>Lactobacillaceae</taxon>
        <taxon>Levilactobacillus</taxon>
    </lineage>
</organism>
<evidence type="ECO:0000256" key="1">
    <source>
        <dbReference type="ARBA" id="ARBA00004496"/>
    </source>
</evidence>
<dbReference type="PROSITE" id="PS50995">
    <property type="entry name" value="HTH_MARR_2"/>
    <property type="match status" value="1"/>
</dbReference>
<dbReference type="InterPro" id="IPR036388">
    <property type="entry name" value="WH-like_DNA-bd_sf"/>
</dbReference>
<name>A0A4Z0JCG7_9LACO</name>
<dbReference type="Gene3D" id="1.10.10.10">
    <property type="entry name" value="Winged helix-like DNA-binding domain superfamily/Winged helix DNA-binding domain"/>
    <property type="match status" value="1"/>
</dbReference>
<comment type="caution">
    <text evidence="3">The sequence shown here is derived from an EMBL/GenBank/DDBJ whole genome shotgun (WGS) entry which is preliminary data.</text>
</comment>
<dbReference type="SUPFAM" id="SSF46785">
    <property type="entry name" value="Winged helix' DNA-binding domain"/>
    <property type="match status" value="1"/>
</dbReference>
<dbReference type="PANTHER" id="PTHR33164:SF5">
    <property type="entry name" value="ORGANIC HYDROPEROXIDE RESISTANCE TRANSCRIPTIONAL REGULATOR"/>
    <property type="match status" value="1"/>
</dbReference>
<accession>A0A4Z0JCG7</accession>
<dbReference type="InterPro" id="IPR036390">
    <property type="entry name" value="WH_DNA-bd_sf"/>
</dbReference>
<dbReference type="AlphaFoldDB" id="A0A4Z0JCG7"/>
<gene>
    <name evidence="3" type="ORF">EGT51_04565</name>
</gene>
<evidence type="ECO:0000259" key="2">
    <source>
        <dbReference type="PROSITE" id="PS50995"/>
    </source>
</evidence>
<evidence type="ECO:0000313" key="4">
    <source>
        <dbReference type="Proteomes" id="UP000297348"/>
    </source>
</evidence>
<comment type="subcellular location">
    <subcellularLocation>
        <location evidence="1">Cytoplasm</location>
    </subcellularLocation>
</comment>
<feature type="domain" description="HTH marR-type" evidence="2">
    <location>
        <begin position="9"/>
        <end position="139"/>
    </location>
</feature>
<protein>
    <submittedName>
        <fullName evidence="3">MarR family transcriptional regulator</fullName>
    </submittedName>
</protein>